<reference evidence="1 2" key="2">
    <citation type="journal article" date="2017" name="Nature">
        <title>The Apostasia genome and the evolution of orchids.</title>
        <authorList>
            <person name="Zhang G.Q."/>
            <person name="Liu K.W."/>
            <person name="Li Z."/>
            <person name="Lohaus R."/>
            <person name="Hsiao Y.Y."/>
            <person name="Niu S.C."/>
            <person name="Wang J.Y."/>
            <person name="Lin Y.C."/>
            <person name="Xu Q."/>
            <person name="Chen L.J."/>
            <person name="Yoshida K."/>
            <person name="Fujiwara S."/>
            <person name="Wang Z.W."/>
            <person name="Zhang Y.Q."/>
            <person name="Mitsuda N."/>
            <person name="Wang M."/>
            <person name="Liu G.H."/>
            <person name="Pecoraro L."/>
            <person name="Huang H.X."/>
            <person name="Xiao X.J."/>
            <person name="Lin M."/>
            <person name="Wu X.Y."/>
            <person name="Wu W.L."/>
            <person name="Chen Y.Y."/>
            <person name="Chang S.B."/>
            <person name="Sakamoto S."/>
            <person name="Ohme-Takagi M."/>
            <person name="Yagi M."/>
            <person name="Zeng S.J."/>
            <person name="Shen C.Y."/>
            <person name="Yeh C.M."/>
            <person name="Luo Y.B."/>
            <person name="Tsai W.C."/>
            <person name="Van de Peer Y."/>
            <person name="Liu Z.J."/>
        </authorList>
    </citation>
    <scope>NUCLEOTIDE SEQUENCE [LARGE SCALE GENOMIC DNA]</scope>
    <source>
        <tissue evidence="1">The whole plant</tissue>
    </source>
</reference>
<keyword evidence="2" id="KW-1185">Reference proteome</keyword>
<gene>
    <name evidence="1" type="ORF">MA16_Dca013702</name>
</gene>
<accession>A0A2I0WPL5</accession>
<proteinExistence type="predicted"/>
<dbReference type="AlphaFoldDB" id="A0A2I0WPL5"/>
<evidence type="ECO:0000313" key="1">
    <source>
        <dbReference type="EMBL" id="PKU77581.1"/>
    </source>
</evidence>
<protein>
    <submittedName>
        <fullName evidence="1">Uncharacterized protein</fullName>
    </submittedName>
</protein>
<sequence>MMSFLAPPISQDKVRIFKIAAVFDLDRFWTSIGTFGMKAAGIQVSLAGILPDAVGQQPGFVAAGQQRESSPRLLVSSFNASENSGQHYIAIRKT</sequence>
<reference evidence="1 2" key="1">
    <citation type="journal article" date="2016" name="Sci. Rep.">
        <title>The Dendrobium catenatum Lindl. genome sequence provides insights into polysaccharide synthase, floral development and adaptive evolution.</title>
        <authorList>
            <person name="Zhang G.Q."/>
            <person name="Xu Q."/>
            <person name="Bian C."/>
            <person name="Tsai W.C."/>
            <person name="Yeh C.M."/>
            <person name="Liu K.W."/>
            <person name="Yoshida K."/>
            <person name="Zhang L.S."/>
            <person name="Chang S.B."/>
            <person name="Chen F."/>
            <person name="Shi Y."/>
            <person name="Su Y.Y."/>
            <person name="Zhang Y.Q."/>
            <person name="Chen L.J."/>
            <person name="Yin Y."/>
            <person name="Lin M."/>
            <person name="Huang H."/>
            <person name="Deng H."/>
            <person name="Wang Z.W."/>
            <person name="Zhu S.L."/>
            <person name="Zhao X."/>
            <person name="Deng C."/>
            <person name="Niu S.C."/>
            <person name="Huang J."/>
            <person name="Wang M."/>
            <person name="Liu G.H."/>
            <person name="Yang H.J."/>
            <person name="Xiao X.J."/>
            <person name="Hsiao Y.Y."/>
            <person name="Wu W.L."/>
            <person name="Chen Y.Y."/>
            <person name="Mitsuda N."/>
            <person name="Ohme-Takagi M."/>
            <person name="Luo Y.B."/>
            <person name="Van de Peer Y."/>
            <person name="Liu Z.J."/>
        </authorList>
    </citation>
    <scope>NUCLEOTIDE SEQUENCE [LARGE SCALE GENOMIC DNA]</scope>
    <source>
        <tissue evidence="1">The whole plant</tissue>
    </source>
</reference>
<name>A0A2I0WPL5_9ASPA</name>
<dbReference type="Proteomes" id="UP000233837">
    <property type="component" value="Unassembled WGS sequence"/>
</dbReference>
<dbReference type="EMBL" id="KZ502492">
    <property type="protein sequence ID" value="PKU77581.1"/>
    <property type="molecule type" value="Genomic_DNA"/>
</dbReference>
<organism evidence="1 2">
    <name type="scientific">Dendrobium catenatum</name>
    <dbReference type="NCBI Taxonomy" id="906689"/>
    <lineage>
        <taxon>Eukaryota</taxon>
        <taxon>Viridiplantae</taxon>
        <taxon>Streptophyta</taxon>
        <taxon>Embryophyta</taxon>
        <taxon>Tracheophyta</taxon>
        <taxon>Spermatophyta</taxon>
        <taxon>Magnoliopsida</taxon>
        <taxon>Liliopsida</taxon>
        <taxon>Asparagales</taxon>
        <taxon>Orchidaceae</taxon>
        <taxon>Epidendroideae</taxon>
        <taxon>Malaxideae</taxon>
        <taxon>Dendrobiinae</taxon>
        <taxon>Dendrobium</taxon>
    </lineage>
</organism>
<evidence type="ECO:0000313" key="2">
    <source>
        <dbReference type="Proteomes" id="UP000233837"/>
    </source>
</evidence>